<keyword evidence="1" id="KW-0175">Coiled coil</keyword>
<dbReference type="GO" id="GO:0001156">
    <property type="term" value="F:TFIIIC-class transcription factor complex binding"/>
    <property type="evidence" value="ECO:0007669"/>
    <property type="project" value="TreeGrafter"/>
</dbReference>
<feature type="region of interest" description="Disordered" evidence="2">
    <location>
        <begin position="14"/>
        <end position="179"/>
    </location>
</feature>
<protein>
    <recommendedName>
        <fullName evidence="3">SANT domain-containing protein</fullName>
    </recommendedName>
</protein>
<feature type="region of interest" description="Disordered" evidence="2">
    <location>
        <begin position="210"/>
        <end position="266"/>
    </location>
</feature>
<feature type="region of interest" description="Disordered" evidence="2">
    <location>
        <begin position="561"/>
        <end position="586"/>
    </location>
</feature>
<dbReference type="InterPro" id="IPR039467">
    <property type="entry name" value="TFIIIB_B''_Myb"/>
</dbReference>
<dbReference type="EMBL" id="CH981524">
    <property type="protein sequence ID" value="EDK42009.1"/>
    <property type="molecule type" value="Genomic_DNA"/>
</dbReference>
<dbReference type="CDD" id="cd00167">
    <property type="entry name" value="SANT"/>
    <property type="match status" value="1"/>
</dbReference>
<dbReference type="AlphaFoldDB" id="A5DS51"/>
<evidence type="ECO:0000313" key="4">
    <source>
        <dbReference type="EMBL" id="EDK42009.1"/>
    </source>
</evidence>
<dbReference type="PANTHER" id="PTHR22929:SF0">
    <property type="entry name" value="TRANSCRIPTION FACTOR TFIIIB COMPONENT B'' HOMOLOG"/>
    <property type="match status" value="1"/>
</dbReference>
<dbReference type="GO" id="GO:0000126">
    <property type="term" value="C:transcription factor TFIIIB complex"/>
    <property type="evidence" value="ECO:0007669"/>
    <property type="project" value="TreeGrafter"/>
</dbReference>
<feature type="compositionally biased region" description="Polar residues" evidence="2">
    <location>
        <begin position="151"/>
        <end position="162"/>
    </location>
</feature>
<dbReference type="PANTHER" id="PTHR22929">
    <property type="entry name" value="RNA POLYMERASE III TRANSCRIPTION INITIATION FACTOR B"/>
    <property type="match status" value="1"/>
</dbReference>
<evidence type="ECO:0000256" key="2">
    <source>
        <dbReference type="SAM" id="MobiDB-lite"/>
    </source>
</evidence>
<feature type="coiled-coil region" evidence="1">
    <location>
        <begin position="452"/>
        <end position="481"/>
    </location>
</feature>
<evidence type="ECO:0000259" key="3">
    <source>
        <dbReference type="PROSITE" id="PS51293"/>
    </source>
</evidence>
<sequence length="751" mass="82858">MSSIVKKGSQFTPKFKKAAKKKVFSRGLSTPASTQEAAKVSTPLGVVQSTSHNVSGEVPGNFSGDVSQHTLQSQYGQKEGLDTPAATQLQDQNASVSRKDNVDPSLASSRLAIEDDENVGPTDKLNHKLKLPDSAIADSSDEEENNDKHNSGTGTKISSRRASTTHRRLSGIHHGGYKSRSGSISHNYLDHLHSQLHVHQQSAKIIIPQHKATKRRRSLTRASRRRSLSQAGLPLNVAPALKPSTIAPKPVTHSKHASKTSKEQTLAPYPEPVAAAATAATAAAAAAAAASSSSSSSSLPLLTLAAKAAAGAAPISKIMNEAEKDTEKNNENFHRSTSPAKEGVSADFVLGLDPVTNKVRKYRRKTAVLRDAANSANEFSTTSDIKLEDIIPVEPDNLVTKISSVNQLPSHIKEEDLSLYNELEFDYEGMTMADLCKPTLKIGEVSSNYNLVQEAERERKRQKLQRRLNREKARNEGISLEQATLMNEGGTEEEIRNAAGNGYGSGNGNGRAVQDVKDDFLKLDADDEPLTSTTLQLTLVDGKIKYSEESAVVVKHRADTSTRTVEQSNPYANPVKSNTYGKQSHTDKWSSMERHEFYKALSMFGTDFSLIAQMFPHRTRKQVKARFALEEKKYPEVVEVALRRKLPVDFDEYCKNIKNGVKTMEQYNEDLRRVRLEHEESMNAIALEREKAFKEDAEASRRREIEIRTGVKPMTRAEKVRELRKNEMVLGSIDDIKRQREEEAEEGAAEV</sequence>
<dbReference type="InParanoid" id="A5DS51"/>
<feature type="compositionally biased region" description="Polar residues" evidence="2">
    <location>
        <begin position="64"/>
        <end position="76"/>
    </location>
</feature>
<feature type="compositionally biased region" description="Basic residues" evidence="2">
    <location>
        <begin position="14"/>
        <end position="24"/>
    </location>
</feature>
<dbReference type="InterPro" id="IPR009057">
    <property type="entry name" value="Homeodomain-like_sf"/>
</dbReference>
<dbReference type="PROSITE" id="PS51293">
    <property type="entry name" value="SANT"/>
    <property type="match status" value="1"/>
</dbReference>
<dbReference type="InterPro" id="IPR017884">
    <property type="entry name" value="SANT_dom"/>
</dbReference>
<dbReference type="GO" id="GO:0070898">
    <property type="term" value="P:RNA polymerase III preinitiation complex assembly"/>
    <property type="evidence" value="ECO:0007669"/>
    <property type="project" value="TreeGrafter"/>
</dbReference>
<reference evidence="4 5" key="1">
    <citation type="journal article" date="2009" name="Nature">
        <title>Evolution of pathogenicity and sexual reproduction in eight Candida genomes.</title>
        <authorList>
            <person name="Butler G."/>
            <person name="Rasmussen M.D."/>
            <person name="Lin M.F."/>
            <person name="Santos M.A."/>
            <person name="Sakthikumar S."/>
            <person name="Munro C.A."/>
            <person name="Rheinbay E."/>
            <person name="Grabherr M."/>
            <person name="Forche A."/>
            <person name="Reedy J.L."/>
            <person name="Agrafioti I."/>
            <person name="Arnaud M.B."/>
            <person name="Bates S."/>
            <person name="Brown A.J."/>
            <person name="Brunke S."/>
            <person name="Costanzo M.C."/>
            <person name="Fitzpatrick D.A."/>
            <person name="de Groot P.W."/>
            <person name="Harris D."/>
            <person name="Hoyer L.L."/>
            <person name="Hube B."/>
            <person name="Klis F.M."/>
            <person name="Kodira C."/>
            <person name="Lennard N."/>
            <person name="Logue M.E."/>
            <person name="Martin R."/>
            <person name="Neiman A.M."/>
            <person name="Nikolaou E."/>
            <person name="Quail M.A."/>
            <person name="Quinn J."/>
            <person name="Santos M.C."/>
            <person name="Schmitzberger F.F."/>
            <person name="Sherlock G."/>
            <person name="Shah P."/>
            <person name="Silverstein K.A."/>
            <person name="Skrzypek M.S."/>
            <person name="Soll D."/>
            <person name="Staggs R."/>
            <person name="Stansfield I."/>
            <person name="Stumpf M.P."/>
            <person name="Sudbery P.E."/>
            <person name="Srikantha T."/>
            <person name="Zeng Q."/>
            <person name="Berman J."/>
            <person name="Berriman M."/>
            <person name="Heitman J."/>
            <person name="Gow N.A."/>
            <person name="Lorenz M.C."/>
            <person name="Birren B.W."/>
            <person name="Kellis M."/>
            <person name="Cuomo C.A."/>
        </authorList>
    </citation>
    <scope>NUCLEOTIDE SEQUENCE [LARGE SCALE GENOMIC DNA]</scope>
    <source>
        <strain evidence="5">ATCC 11503 / BCRC 21390 / CBS 2605 / JCM 1781 / NBRC 1676 / NRRL YB-4239</strain>
    </source>
</reference>
<feature type="compositionally biased region" description="Basic residues" evidence="2">
    <location>
        <begin position="163"/>
        <end position="177"/>
    </location>
</feature>
<dbReference type="Gene3D" id="1.10.10.60">
    <property type="entry name" value="Homeodomain-like"/>
    <property type="match status" value="1"/>
</dbReference>
<feature type="compositionally biased region" description="Basic residues" evidence="2">
    <location>
        <begin position="211"/>
        <end position="227"/>
    </location>
</feature>
<feature type="domain" description="SANT" evidence="3">
    <location>
        <begin position="584"/>
        <end position="635"/>
    </location>
</feature>
<dbReference type="OrthoDB" id="272624at2759"/>
<organism evidence="4 5">
    <name type="scientific">Lodderomyces elongisporus (strain ATCC 11503 / CBS 2605 / JCM 1781 / NBRC 1676 / NRRL YB-4239)</name>
    <name type="common">Yeast</name>
    <name type="synonym">Saccharomyces elongisporus</name>
    <dbReference type="NCBI Taxonomy" id="379508"/>
    <lineage>
        <taxon>Eukaryota</taxon>
        <taxon>Fungi</taxon>
        <taxon>Dikarya</taxon>
        <taxon>Ascomycota</taxon>
        <taxon>Saccharomycotina</taxon>
        <taxon>Pichiomycetes</taxon>
        <taxon>Debaryomycetaceae</taxon>
        <taxon>Candida/Lodderomyces clade</taxon>
        <taxon>Lodderomyces</taxon>
    </lineage>
</organism>
<dbReference type="InterPro" id="IPR001005">
    <property type="entry name" value="SANT/Myb"/>
</dbReference>
<feature type="compositionally biased region" description="Polar residues" evidence="2">
    <location>
        <begin position="85"/>
        <end position="96"/>
    </location>
</feature>
<dbReference type="eggNOG" id="KOG2009">
    <property type="taxonomic scope" value="Eukaryota"/>
</dbReference>
<evidence type="ECO:0000256" key="1">
    <source>
        <dbReference type="SAM" id="Coils"/>
    </source>
</evidence>
<dbReference type="STRING" id="379508.A5DS51"/>
<accession>A5DS51</accession>
<dbReference type="Proteomes" id="UP000001996">
    <property type="component" value="Unassembled WGS sequence"/>
</dbReference>
<dbReference type="HOGENOM" id="CLU_021041_0_0_1"/>
<evidence type="ECO:0000313" key="5">
    <source>
        <dbReference type="Proteomes" id="UP000001996"/>
    </source>
</evidence>
<gene>
    <name evidence="4" type="ORF">LELG_00187</name>
</gene>
<dbReference type="KEGG" id="lel:PVL30_000180"/>
<keyword evidence="5" id="KW-1185">Reference proteome</keyword>
<dbReference type="GeneID" id="5235535"/>
<name>A5DS51_LODEL</name>
<feature type="compositionally biased region" description="Polar residues" evidence="2">
    <location>
        <begin position="27"/>
        <end position="36"/>
    </location>
</feature>
<dbReference type="SUPFAM" id="SSF46689">
    <property type="entry name" value="Homeodomain-like"/>
    <property type="match status" value="1"/>
</dbReference>
<dbReference type="Pfam" id="PF15963">
    <property type="entry name" value="Myb_DNA-bind_7"/>
    <property type="match status" value="1"/>
</dbReference>
<dbReference type="SMART" id="SM00717">
    <property type="entry name" value="SANT"/>
    <property type="match status" value="1"/>
</dbReference>
<dbReference type="VEuPathDB" id="FungiDB:LELG_00187"/>
<proteinExistence type="predicted"/>
<feature type="compositionally biased region" description="Polar residues" evidence="2">
    <location>
        <begin position="561"/>
        <end position="583"/>
    </location>
</feature>